<dbReference type="Gene3D" id="3.40.50.2020">
    <property type="match status" value="1"/>
</dbReference>
<dbReference type="OrthoDB" id="9810066at2"/>
<dbReference type="RefSeq" id="WP_068349940.1">
    <property type="nucleotide sequence ID" value="NZ_LQBQ01000038.1"/>
</dbReference>
<evidence type="ECO:0000259" key="1">
    <source>
        <dbReference type="Pfam" id="PF00156"/>
    </source>
</evidence>
<sequence>MEQFANRSVAGQALAAALSEKGYEDPVVLALPRGGVPVAIEIVRALKAPLDLIMVRKIGVPSQPELAAAAIVNGDDPQIVINTEIARAFNLTQERISQLAEQQLLEIQRRRRAYLGDRKSVPIQGRTAIVVDDGIATGATVRASLKALKRRGPARIVLAVPVAARDSLAQLRGDVDDIVCLQMPEPFWAIGAHYVDFTQTPDSEVIRLLAEADSLA</sequence>
<accession>A0A0X3TCD4</accession>
<feature type="domain" description="Phosphoribosyltransferase" evidence="1">
    <location>
        <begin position="12"/>
        <end position="192"/>
    </location>
</feature>
<dbReference type="InterPro" id="IPR000836">
    <property type="entry name" value="PRTase_dom"/>
</dbReference>
<dbReference type="AlphaFoldDB" id="A0A0X3TCD4"/>
<gene>
    <name evidence="2" type="ORF">AVO45_15295</name>
</gene>
<name>A0A0X3TCD4_9RHOB</name>
<dbReference type="Proteomes" id="UP000053791">
    <property type="component" value="Unassembled WGS sequence"/>
</dbReference>
<dbReference type="Pfam" id="PF00156">
    <property type="entry name" value="Pribosyltran"/>
    <property type="match status" value="1"/>
</dbReference>
<keyword evidence="2" id="KW-0328">Glycosyltransferase</keyword>
<evidence type="ECO:0000313" key="3">
    <source>
        <dbReference type="Proteomes" id="UP000053791"/>
    </source>
</evidence>
<dbReference type="CDD" id="cd06223">
    <property type="entry name" value="PRTases_typeI"/>
    <property type="match status" value="1"/>
</dbReference>
<proteinExistence type="predicted"/>
<keyword evidence="3" id="KW-1185">Reference proteome</keyword>
<evidence type="ECO:0000313" key="2">
    <source>
        <dbReference type="EMBL" id="KUJ73444.1"/>
    </source>
</evidence>
<protein>
    <submittedName>
        <fullName evidence="2">Phosphoribosyltransferase</fullName>
    </submittedName>
</protein>
<dbReference type="STRING" id="1685379.AVO45_15295"/>
<dbReference type="Gene3D" id="3.30.1310.20">
    <property type="entry name" value="PRTase-like"/>
    <property type="match status" value="1"/>
</dbReference>
<dbReference type="SUPFAM" id="SSF53271">
    <property type="entry name" value="PRTase-like"/>
    <property type="match status" value="1"/>
</dbReference>
<dbReference type="InterPro" id="IPR029057">
    <property type="entry name" value="PRTase-like"/>
</dbReference>
<keyword evidence="2" id="KW-0808">Transferase</keyword>
<dbReference type="GO" id="GO:0016757">
    <property type="term" value="F:glycosyltransferase activity"/>
    <property type="evidence" value="ECO:0007669"/>
    <property type="project" value="UniProtKB-KW"/>
</dbReference>
<dbReference type="EMBL" id="LQBQ01000038">
    <property type="protein sequence ID" value="KUJ73444.1"/>
    <property type="molecule type" value="Genomic_DNA"/>
</dbReference>
<comment type="caution">
    <text evidence="2">The sequence shown here is derived from an EMBL/GenBank/DDBJ whole genome shotgun (WGS) entry which is preliminary data.</text>
</comment>
<reference evidence="2 3" key="1">
    <citation type="submission" date="2015-12" db="EMBL/GenBank/DDBJ databases">
        <authorList>
            <person name="Shamseldin A."/>
            <person name="Moawad H."/>
            <person name="Abd El-Rahim W.M."/>
            <person name="Sadowsky M.J."/>
        </authorList>
    </citation>
    <scope>NUCLEOTIDE SEQUENCE [LARGE SCALE GENOMIC DNA]</scope>
    <source>
        <strain evidence="2 3">ZGT118</strain>
    </source>
</reference>
<organism evidence="2 3">
    <name type="scientific">Ruegeria marisrubri</name>
    <dbReference type="NCBI Taxonomy" id="1685379"/>
    <lineage>
        <taxon>Bacteria</taxon>
        <taxon>Pseudomonadati</taxon>
        <taxon>Pseudomonadota</taxon>
        <taxon>Alphaproteobacteria</taxon>
        <taxon>Rhodobacterales</taxon>
        <taxon>Roseobacteraceae</taxon>
        <taxon>Ruegeria</taxon>
    </lineage>
</organism>